<organism evidence="2 3">
    <name type="scientific">Acinetobacter vivianii</name>
    <dbReference type="NCBI Taxonomy" id="1776742"/>
    <lineage>
        <taxon>Bacteria</taxon>
        <taxon>Pseudomonadati</taxon>
        <taxon>Pseudomonadota</taxon>
        <taxon>Gammaproteobacteria</taxon>
        <taxon>Moraxellales</taxon>
        <taxon>Moraxellaceae</taxon>
        <taxon>Acinetobacter</taxon>
    </lineage>
</organism>
<dbReference type="HOGENOM" id="CLU_320479_0_0_6"/>
<proteinExistence type="predicted"/>
<accession>N8WC64</accession>
<dbReference type="Gene3D" id="3.40.1360.10">
    <property type="match status" value="1"/>
</dbReference>
<dbReference type="AlphaFoldDB" id="N8WC64"/>
<dbReference type="Pfam" id="PF06048">
    <property type="entry name" value="DUF927"/>
    <property type="match status" value="1"/>
</dbReference>
<dbReference type="CDD" id="cd01029">
    <property type="entry name" value="TOPRIM_primases"/>
    <property type="match status" value="1"/>
</dbReference>
<gene>
    <name evidence="2" type="ORF">F971_01506</name>
</gene>
<dbReference type="Proteomes" id="UP000013049">
    <property type="component" value="Unassembled WGS sequence"/>
</dbReference>
<dbReference type="SUPFAM" id="SSF56731">
    <property type="entry name" value="DNA primase core"/>
    <property type="match status" value="1"/>
</dbReference>
<dbReference type="InterPro" id="IPR034154">
    <property type="entry name" value="TOPRIM_DnaG/twinkle"/>
</dbReference>
<protein>
    <recommendedName>
        <fullName evidence="1">DUF927 domain-containing protein</fullName>
    </recommendedName>
</protein>
<dbReference type="RefSeq" id="WP_004770736.1">
    <property type="nucleotide sequence ID" value="NZ_KB849357.1"/>
</dbReference>
<dbReference type="SUPFAM" id="SSF52540">
    <property type="entry name" value="P-loop containing nucleoside triphosphate hydrolases"/>
    <property type="match status" value="1"/>
</dbReference>
<evidence type="ECO:0000313" key="3">
    <source>
        <dbReference type="Proteomes" id="UP000013049"/>
    </source>
</evidence>
<evidence type="ECO:0000259" key="1">
    <source>
        <dbReference type="Pfam" id="PF06048"/>
    </source>
</evidence>
<dbReference type="EMBL" id="APPC01000016">
    <property type="protein sequence ID" value="ENU92524.1"/>
    <property type="molecule type" value="Genomic_DNA"/>
</dbReference>
<feature type="domain" description="DUF927" evidence="1">
    <location>
        <begin position="416"/>
        <end position="629"/>
    </location>
</feature>
<evidence type="ECO:0000313" key="2">
    <source>
        <dbReference type="EMBL" id="ENU92524.1"/>
    </source>
</evidence>
<dbReference type="eggNOG" id="COG0358">
    <property type="taxonomic scope" value="Bacteria"/>
</dbReference>
<dbReference type="InterPro" id="IPR009270">
    <property type="entry name" value="DUF927"/>
</dbReference>
<reference evidence="2 3" key="1">
    <citation type="submission" date="2013-02" db="EMBL/GenBank/DDBJ databases">
        <title>The Genome Sequence of Acinetobacter sp. NIPH 758.</title>
        <authorList>
            <consortium name="The Broad Institute Genome Sequencing Platform"/>
            <consortium name="The Broad Institute Genome Sequencing Center for Infectious Disease"/>
            <person name="Cerqueira G."/>
            <person name="Feldgarden M."/>
            <person name="Courvalin P."/>
            <person name="Perichon B."/>
            <person name="Grillot-Courvalin C."/>
            <person name="Clermont D."/>
            <person name="Rocha E."/>
            <person name="Yoon E.-J."/>
            <person name="Nemec A."/>
            <person name="Walker B."/>
            <person name="Young S.K."/>
            <person name="Zeng Q."/>
            <person name="Gargeya S."/>
            <person name="Fitzgerald M."/>
            <person name="Haas B."/>
            <person name="Abouelleil A."/>
            <person name="Alvarado L."/>
            <person name="Arachchi H.M."/>
            <person name="Berlin A.M."/>
            <person name="Chapman S.B."/>
            <person name="Dewar J."/>
            <person name="Goldberg J."/>
            <person name="Griggs A."/>
            <person name="Gujja S."/>
            <person name="Hansen M."/>
            <person name="Howarth C."/>
            <person name="Imamovic A."/>
            <person name="Larimer J."/>
            <person name="McCowan C."/>
            <person name="Murphy C."/>
            <person name="Neiman D."/>
            <person name="Pearson M."/>
            <person name="Priest M."/>
            <person name="Roberts A."/>
            <person name="Saif S."/>
            <person name="Shea T."/>
            <person name="Sisk P."/>
            <person name="Sykes S."/>
            <person name="Wortman J."/>
            <person name="Nusbaum C."/>
            <person name="Birren B."/>
        </authorList>
    </citation>
    <scope>NUCLEOTIDE SEQUENCE [LARGE SCALE GENOMIC DNA]</scope>
    <source>
        <strain evidence="2 3">NIPH 758</strain>
    </source>
</reference>
<dbReference type="InterPro" id="IPR027417">
    <property type="entry name" value="P-loop_NTPase"/>
</dbReference>
<dbReference type="PATRIC" id="fig|1217712.3.peg.1447"/>
<name>N8WC64_9GAMM</name>
<sequence length="906" mass="104604">MMYPETQSLIVDRLHNDFGFKIKNGKLRGGRCPECKSKERSAWAHAEAPWVIFCPRKNECGKEISIRDLYPDVFEKWEKRFEPTPENPTKTVDAYLVEGRGFPLNELAKLSYSQEYYKCREQNVTSVTLRFPITDEEGNHGWWQRILDDHGVLQKTTFQWGWSSQGHAWTTPNTNYVDSKEIWITEGIFDTIALWLSGITSFSALSCNNYPFIFLNNLARLCAEAAKPLPKLVWAFDNDKAGHDGIFKNIELAENAGFECEVALPPNGRKKTDWNDLYKQGKLKFSDVETYKYYGSLLIAEKPVDKALLIYKRYGTKSFPFDFKNQVYWFKLDMEKYDNYLKDIQFDDKDKETEDWAQDEKDQETDKRREAALLQAADTEILMECRPTPLYYQYQEEIDEAGYYFQIDFPRAKTLKNTFTASHLSSAAEFGKRLLHVAPGIFYEGSSKQLMVFLKRELRDIKRVQLINYVGYNPDQKAYVLGDLAYQNGKQYKINKEDYFELPNHTNVKCNAPFALDLNPKQSEYQKQWINDFIDAYGVKGLITLTAFFGSLYAQQIRHEHKSYPFFELVGEPGTGKSTLLQFLWKLFGRNKYEGMDPAKSTKSGLTRTFRQVSNLPVVLIESDREGDKGTKQFDWDSLKTLFDGGSLGAQGVKSGGNETYEPPFAGTLIISQNAEVLSTEAVMGRIVQTKFYKSQLTKNGLYASRRLSKYETDDVSQFMLECLSKEKVIFESYCTNLEKYDAFLHQEEFNIQVSRIVHNHAQLMALFDAMCAHVLDVPEDLQAAVKAEFLRMAQSRDKVLKSDPVIVQNFWNTIEEMEDSIKKLENHESVVNHSSKSDIFAINFAHLYKVAGDYRYSLPDMSEIQAALRHSLTYRFVEANKAIQSKLTNSTKRCWIFEKPASSNH</sequence>
<dbReference type="Pfam" id="PF13155">
    <property type="entry name" value="Toprim_2"/>
    <property type="match status" value="1"/>
</dbReference>
<comment type="caution">
    <text evidence="2">The sequence shown here is derived from an EMBL/GenBank/DDBJ whole genome shotgun (WGS) entry which is preliminary data.</text>
</comment>